<dbReference type="OrthoDB" id="4562780at2"/>
<accession>A0A1H7SMF8</accession>
<name>A0A1H7SMF8_9NOCA</name>
<evidence type="ECO:0000313" key="1">
    <source>
        <dbReference type="EMBL" id="SEL72627.1"/>
    </source>
</evidence>
<protein>
    <submittedName>
        <fullName evidence="1">Uncharacterized protein</fullName>
    </submittedName>
</protein>
<sequence>MAFVITQHISTARESAALRAICRAANRAWGQRNLTPQERANLYASRTPVAVITASMGGHPNPGGDRRW</sequence>
<dbReference type="EMBL" id="FOAW01000013">
    <property type="protein sequence ID" value="SEL72627.1"/>
    <property type="molecule type" value="Genomic_DNA"/>
</dbReference>
<keyword evidence="2" id="KW-1185">Reference proteome</keyword>
<proteinExistence type="predicted"/>
<evidence type="ECO:0000313" key="2">
    <source>
        <dbReference type="Proteomes" id="UP000198677"/>
    </source>
</evidence>
<gene>
    <name evidence="1" type="ORF">SAMN05444583_113115</name>
</gene>
<dbReference type="AlphaFoldDB" id="A0A1H7SMF8"/>
<dbReference type="Proteomes" id="UP000198677">
    <property type="component" value="Unassembled WGS sequence"/>
</dbReference>
<organism evidence="1 2">
    <name type="scientific">Rhodococcus maanshanensis</name>
    <dbReference type="NCBI Taxonomy" id="183556"/>
    <lineage>
        <taxon>Bacteria</taxon>
        <taxon>Bacillati</taxon>
        <taxon>Actinomycetota</taxon>
        <taxon>Actinomycetes</taxon>
        <taxon>Mycobacteriales</taxon>
        <taxon>Nocardiaceae</taxon>
        <taxon>Rhodococcus</taxon>
    </lineage>
</organism>
<dbReference type="RefSeq" id="WP_072753767.1">
    <property type="nucleotide sequence ID" value="NZ_FOAW01000013.1"/>
</dbReference>
<reference evidence="2" key="1">
    <citation type="submission" date="2016-10" db="EMBL/GenBank/DDBJ databases">
        <authorList>
            <person name="Varghese N."/>
            <person name="Submissions S."/>
        </authorList>
    </citation>
    <scope>NUCLEOTIDE SEQUENCE [LARGE SCALE GENOMIC DNA]</scope>
    <source>
        <strain evidence="2">DSM 44675</strain>
    </source>
</reference>